<keyword evidence="2" id="KW-1003">Cell membrane</keyword>
<evidence type="ECO:0000313" key="12">
    <source>
        <dbReference type="Proteomes" id="UP000241085"/>
    </source>
</evidence>
<evidence type="ECO:0000256" key="1">
    <source>
        <dbReference type="ARBA" id="ARBA00004370"/>
    </source>
</evidence>
<evidence type="ECO:0000256" key="6">
    <source>
        <dbReference type="ARBA" id="ARBA00023136"/>
    </source>
</evidence>
<dbReference type="InterPro" id="IPR050487">
    <property type="entry name" value="FtsQ_DivIB"/>
</dbReference>
<keyword evidence="5 9" id="KW-1133">Transmembrane helix</keyword>
<dbReference type="Pfam" id="PF08478">
    <property type="entry name" value="POTRA_1"/>
    <property type="match status" value="1"/>
</dbReference>
<evidence type="ECO:0000256" key="3">
    <source>
        <dbReference type="ARBA" id="ARBA00022618"/>
    </source>
</evidence>
<keyword evidence="7" id="KW-0131">Cell cycle</keyword>
<feature type="transmembrane region" description="Helical" evidence="9">
    <location>
        <begin position="124"/>
        <end position="145"/>
    </location>
</feature>
<evidence type="ECO:0000259" key="10">
    <source>
        <dbReference type="PROSITE" id="PS51779"/>
    </source>
</evidence>
<comment type="caution">
    <text evidence="11">The sequence shown here is derived from an EMBL/GenBank/DDBJ whole genome shotgun (WGS) entry which is preliminary data.</text>
</comment>
<keyword evidence="3 11" id="KW-0132">Cell division</keyword>
<feature type="region of interest" description="Disordered" evidence="8">
    <location>
        <begin position="1"/>
        <end position="103"/>
    </location>
</feature>
<evidence type="ECO:0000256" key="2">
    <source>
        <dbReference type="ARBA" id="ARBA00022475"/>
    </source>
</evidence>
<dbReference type="GO" id="GO:0051301">
    <property type="term" value="P:cell division"/>
    <property type="evidence" value="ECO:0007669"/>
    <property type="project" value="UniProtKB-KW"/>
</dbReference>
<dbReference type="Pfam" id="PF03799">
    <property type="entry name" value="FtsQ_DivIB_C"/>
    <property type="match status" value="1"/>
</dbReference>
<comment type="subcellular location">
    <subcellularLocation>
        <location evidence="1">Membrane</location>
    </subcellularLocation>
</comment>
<dbReference type="PROSITE" id="PS51779">
    <property type="entry name" value="POTRA"/>
    <property type="match status" value="1"/>
</dbReference>
<sequence length="346" mass="36096">MKRPEGRRPAPPVHPEPRERESVPESSGEPTEPIRIVPATRSASSTPAEERATERASPGSGASSAPASARRTASRAAASARSAVAGLRMPGAEQRAVARAARTRRRFERGEVRRFTRRARRRRLTALVVAGSLVLLAIVVAVAAYSPLMAVRTIEITGTARIDAVALEDSLSDQIGVPLTLVDRDAVGDVIGGYPLIQSYSLQTRPPSTLVVSVVERTPVGVLQNGDRFDLVDSAGVVIETSDTAPAGYPTLTTPSGGATGTAFHSLARVLLTLPASLDGRVAAVTATTGDDVTLTLSDGAVVMWGGPDRSAQKAIVLEKLMAATDPAEVSSYDVSSPAAAVVGRR</sequence>
<keyword evidence="6 9" id="KW-0472">Membrane</keyword>
<evidence type="ECO:0000256" key="8">
    <source>
        <dbReference type="SAM" id="MobiDB-lite"/>
    </source>
</evidence>
<dbReference type="InterPro" id="IPR005548">
    <property type="entry name" value="Cell_div_FtsQ/DivIB_C"/>
</dbReference>
<accession>A0A2T4UWZ9</accession>
<dbReference type="PANTHER" id="PTHR37820:SF1">
    <property type="entry name" value="CELL DIVISION PROTEIN FTSQ"/>
    <property type="match status" value="1"/>
</dbReference>
<evidence type="ECO:0000313" key="11">
    <source>
        <dbReference type="EMBL" id="PTL74065.1"/>
    </source>
</evidence>
<evidence type="ECO:0000256" key="7">
    <source>
        <dbReference type="ARBA" id="ARBA00023306"/>
    </source>
</evidence>
<dbReference type="EMBL" id="PZPL01000001">
    <property type="protein sequence ID" value="PTL74065.1"/>
    <property type="molecule type" value="Genomic_DNA"/>
</dbReference>
<keyword evidence="12" id="KW-1185">Reference proteome</keyword>
<keyword evidence="4 9" id="KW-0812">Transmembrane</keyword>
<dbReference type="InterPro" id="IPR034746">
    <property type="entry name" value="POTRA"/>
</dbReference>
<dbReference type="Gene3D" id="3.10.20.310">
    <property type="entry name" value="membrane protein fhac"/>
    <property type="match status" value="1"/>
</dbReference>
<evidence type="ECO:0000256" key="9">
    <source>
        <dbReference type="SAM" id="Phobius"/>
    </source>
</evidence>
<name>A0A2T4UWZ9_9MICO</name>
<dbReference type="AlphaFoldDB" id="A0A2T4UWZ9"/>
<reference evidence="11 12" key="1">
    <citation type="submission" date="2018-03" db="EMBL/GenBank/DDBJ databases">
        <title>Bacteriophage NCPPB3778 and a type I-E CRISPR drive the evolution of the US Biological Select Agent, Rathayibacter toxicus.</title>
        <authorList>
            <person name="Davis E.W.II."/>
            <person name="Tabima J.F."/>
            <person name="Weisberg A.J."/>
            <person name="Dantas Lopes L."/>
            <person name="Wiseman M.S."/>
            <person name="Wiseman M.S."/>
            <person name="Pupko T."/>
            <person name="Belcher M.S."/>
            <person name="Sechler A.J."/>
            <person name="Tancos M.A."/>
            <person name="Schroeder B.K."/>
            <person name="Murray T.D."/>
            <person name="Luster D.G."/>
            <person name="Schneider W.L."/>
            <person name="Rogers E."/>
            <person name="Andreote F.D."/>
            <person name="Grunwald N.J."/>
            <person name="Putnam M.L."/>
            <person name="Chang J.H."/>
        </authorList>
    </citation>
    <scope>NUCLEOTIDE SEQUENCE [LARGE SCALE GENOMIC DNA]</scope>
    <source>
        <strain evidence="11 12">DSM 15933</strain>
    </source>
</reference>
<dbReference type="GO" id="GO:0005886">
    <property type="term" value="C:plasma membrane"/>
    <property type="evidence" value="ECO:0007669"/>
    <property type="project" value="TreeGrafter"/>
</dbReference>
<gene>
    <name evidence="11" type="ORF">C1I63_15270</name>
</gene>
<organism evidence="11 12">
    <name type="scientific">Rathayibacter caricis DSM 15933</name>
    <dbReference type="NCBI Taxonomy" id="1328867"/>
    <lineage>
        <taxon>Bacteria</taxon>
        <taxon>Bacillati</taxon>
        <taxon>Actinomycetota</taxon>
        <taxon>Actinomycetes</taxon>
        <taxon>Micrococcales</taxon>
        <taxon>Microbacteriaceae</taxon>
        <taxon>Rathayibacter</taxon>
    </lineage>
</organism>
<evidence type="ECO:0000256" key="4">
    <source>
        <dbReference type="ARBA" id="ARBA00022692"/>
    </source>
</evidence>
<dbReference type="Proteomes" id="UP000241085">
    <property type="component" value="Unassembled WGS sequence"/>
</dbReference>
<dbReference type="InterPro" id="IPR013685">
    <property type="entry name" value="POTRA_FtsQ_type"/>
</dbReference>
<protein>
    <submittedName>
        <fullName evidence="11">Cell division protein FtsQ</fullName>
    </submittedName>
</protein>
<evidence type="ECO:0000256" key="5">
    <source>
        <dbReference type="ARBA" id="ARBA00022989"/>
    </source>
</evidence>
<feature type="domain" description="POTRA" evidence="10">
    <location>
        <begin position="149"/>
        <end position="217"/>
    </location>
</feature>
<proteinExistence type="predicted"/>
<dbReference type="PANTHER" id="PTHR37820">
    <property type="entry name" value="CELL DIVISION PROTEIN DIVIB"/>
    <property type="match status" value="1"/>
</dbReference>
<feature type="compositionally biased region" description="Low complexity" evidence="8">
    <location>
        <begin position="55"/>
        <end position="83"/>
    </location>
</feature>